<reference evidence="3" key="1">
    <citation type="submission" date="2022-10" db="EMBL/GenBank/DDBJ databases">
        <title>Novel sulphate-reducing endosymbionts in the free-living metamonad Anaeramoeba.</title>
        <authorList>
            <person name="Jerlstrom-Hultqvist J."/>
            <person name="Cepicka I."/>
            <person name="Gallot-Lavallee L."/>
            <person name="Salas-Leiva D."/>
            <person name="Curtis B.A."/>
            <person name="Zahonova K."/>
            <person name="Pipaliya S."/>
            <person name="Dacks J."/>
            <person name="Roger A.J."/>
        </authorList>
    </citation>
    <scope>NUCLEOTIDE SEQUENCE</scope>
    <source>
        <strain evidence="3">BMAN</strain>
    </source>
</reference>
<feature type="signal peptide" evidence="2">
    <location>
        <begin position="1"/>
        <end position="20"/>
    </location>
</feature>
<keyword evidence="2" id="KW-0732">Signal</keyword>
<keyword evidence="1" id="KW-1133">Transmembrane helix</keyword>
<evidence type="ECO:0000313" key="3">
    <source>
        <dbReference type="EMBL" id="KAJ5072690.1"/>
    </source>
</evidence>
<keyword evidence="1" id="KW-0812">Transmembrane</keyword>
<evidence type="ECO:0000256" key="2">
    <source>
        <dbReference type="SAM" id="SignalP"/>
    </source>
</evidence>
<dbReference type="AlphaFoldDB" id="A0A9Q0LJ07"/>
<dbReference type="Gene3D" id="2.130.10.10">
    <property type="entry name" value="YVTN repeat-like/Quinoprotein amine dehydrogenase"/>
    <property type="match status" value="1"/>
</dbReference>
<dbReference type="InterPro" id="IPR015943">
    <property type="entry name" value="WD40/YVTN_repeat-like_dom_sf"/>
</dbReference>
<gene>
    <name evidence="3" type="ORF">M0811_09387</name>
</gene>
<comment type="caution">
    <text evidence="3">The sequence shown here is derived from an EMBL/GenBank/DDBJ whole genome shotgun (WGS) entry which is preliminary data.</text>
</comment>
<feature type="transmembrane region" description="Helical" evidence="1">
    <location>
        <begin position="680"/>
        <end position="696"/>
    </location>
</feature>
<dbReference type="Proteomes" id="UP001149090">
    <property type="component" value="Unassembled WGS sequence"/>
</dbReference>
<keyword evidence="1" id="KW-0472">Membrane</keyword>
<sequence>MNFGLLFFLSFACFFLLIQTQFNETNSLNLPLGIDWVTSSFLDEDAGFLYFLDQRNTDETYLWKYDMNTLDILNYTEIGVDCYGEYGAIDTVNKLLYVAKYYSGSQFFKIDLNTMQVVDNITLTVPSGNHAVRVEIDVVNQKAYVGYQNPIYVVKVDLASFTEGSNLTLSNDKMTGSVIDVDNGILYVSTDSNSGNNATIYKIDLSTFTQVDSLLVSLSGVAYLKCGVIDSTNQMMYFGTNQWPTKIVKINSADFTSVGSVTTTLGGDCYGAGIDETNGFAYFLNSYYIYKLTLASFTVTGSVDFDSFWLDSMVLDSSAGNAYITSGLAQVIQVNLPSLTEGNKSNSIVYTDPEFIFIDEPNQIAYIYFENLGGIISKIDLQSFSLVDYLIIELNESMDYGEIDTTNGFIYLFPYHEDLDIIKIRLSNFTFDGIVTVATDTSIYGTSFDSQNQVLYVEIYNDTESEYYLAKITCPDLQIIDSLLLDNLNVYKMHLDSSHGYLYILLKNNSASSSKYFIFQYQTSPLNQIGSVDLTQYYVSKSVLDKTHQFIYFGDYDYDVYYYFIYRVDLVTMQVMSGSLYTESEDLYGSFMSPNDDWVYFVVDYYNSDTDEYEGAILQIEASSNQLISNTTFDSEFLYGYLYASDQSKNYGYLLDYYSTPVTLYQLPFGDLPPSSSQQILFSFLIFGIMILILGLF</sequence>
<keyword evidence="4" id="KW-1185">Reference proteome</keyword>
<dbReference type="EMBL" id="JAPDFW010000080">
    <property type="protein sequence ID" value="KAJ5072690.1"/>
    <property type="molecule type" value="Genomic_DNA"/>
</dbReference>
<proteinExistence type="predicted"/>
<evidence type="ECO:0000256" key="1">
    <source>
        <dbReference type="SAM" id="Phobius"/>
    </source>
</evidence>
<accession>A0A9Q0LJ07</accession>
<evidence type="ECO:0000313" key="4">
    <source>
        <dbReference type="Proteomes" id="UP001149090"/>
    </source>
</evidence>
<protein>
    <submittedName>
        <fullName evidence="3">Ig-like domain repeat protein</fullName>
    </submittedName>
</protein>
<name>A0A9Q0LJ07_ANAIG</name>
<organism evidence="3 4">
    <name type="scientific">Anaeramoeba ignava</name>
    <name type="common">Anaerobic marine amoeba</name>
    <dbReference type="NCBI Taxonomy" id="1746090"/>
    <lineage>
        <taxon>Eukaryota</taxon>
        <taxon>Metamonada</taxon>
        <taxon>Anaeramoebidae</taxon>
        <taxon>Anaeramoeba</taxon>
    </lineage>
</organism>
<feature type="chain" id="PRO_5040487762" evidence="2">
    <location>
        <begin position="21"/>
        <end position="697"/>
    </location>
</feature>
<dbReference type="SUPFAM" id="SSF63825">
    <property type="entry name" value="YWTD domain"/>
    <property type="match status" value="3"/>
</dbReference>